<name>A0AAN8PNG3_POLSC</name>
<proteinExistence type="predicted"/>
<organism evidence="2 3">
    <name type="scientific">Polyplax serrata</name>
    <name type="common">Common mouse louse</name>
    <dbReference type="NCBI Taxonomy" id="468196"/>
    <lineage>
        <taxon>Eukaryota</taxon>
        <taxon>Metazoa</taxon>
        <taxon>Ecdysozoa</taxon>
        <taxon>Arthropoda</taxon>
        <taxon>Hexapoda</taxon>
        <taxon>Insecta</taxon>
        <taxon>Pterygota</taxon>
        <taxon>Neoptera</taxon>
        <taxon>Paraneoptera</taxon>
        <taxon>Psocodea</taxon>
        <taxon>Troctomorpha</taxon>
        <taxon>Phthiraptera</taxon>
        <taxon>Anoplura</taxon>
        <taxon>Polyplacidae</taxon>
        <taxon>Polyplax</taxon>
    </lineage>
</organism>
<keyword evidence="1" id="KW-0472">Membrane</keyword>
<evidence type="ECO:0000256" key="1">
    <source>
        <dbReference type="SAM" id="Phobius"/>
    </source>
</evidence>
<gene>
    <name evidence="2" type="ORF">RUM43_007977</name>
</gene>
<evidence type="ECO:0000313" key="2">
    <source>
        <dbReference type="EMBL" id="KAK6639702.1"/>
    </source>
</evidence>
<protein>
    <submittedName>
        <fullName evidence="2">Uncharacterized protein</fullName>
    </submittedName>
</protein>
<comment type="caution">
    <text evidence="2">The sequence shown here is derived from an EMBL/GenBank/DDBJ whole genome shotgun (WGS) entry which is preliminary data.</text>
</comment>
<evidence type="ECO:0000313" key="3">
    <source>
        <dbReference type="Proteomes" id="UP001372834"/>
    </source>
</evidence>
<keyword evidence="1" id="KW-1133">Transmembrane helix</keyword>
<accession>A0AAN8PNG3</accession>
<dbReference type="Proteomes" id="UP001372834">
    <property type="component" value="Unassembled WGS sequence"/>
</dbReference>
<keyword evidence="1" id="KW-0812">Transmembrane</keyword>
<feature type="transmembrane region" description="Helical" evidence="1">
    <location>
        <begin position="287"/>
        <end position="309"/>
    </location>
</feature>
<dbReference type="AlphaFoldDB" id="A0AAN8PNG3"/>
<dbReference type="EMBL" id="JAWJWE010000003">
    <property type="protein sequence ID" value="KAK6639702.1"/>
    <property type="molecule type" value="Genomic_DNA"/>
</dbReference>
<sequence length="335" mass="38386">MNSGIMTLRRDDMIVVLFVTIHHHGERARSVVATMVECCEKINDEETDCDIIQIHGEHLGVVQPGSTLNVTFLYPNVYGYNRRASCTVGIWNRGEESGSDDTNVIRHKIEFETMIRNSPEETPPHLQGLYNPDKIVKCETIDLDPFDGCNPVDCRLKYSGRRSYFNRKRNRCQRIPKCTGDPNKELPDVVYVPMSNTCRNLDKAVKRKDIVSLINEKYEIESNDLETSGVNIQCHHGEIDVRTRLCVCDKGWTSVPFDPEEYNQGNAIYHMCDKKCHPDDTSPVNKVPIFIGLALAVLILFLILTCELFDLYLMCFNFNDENEPEEVTFYPVSQH</sequence>
<reference evidence="2 3" key="1">
    <citation type="submission" date="2023-10" db="EMBL/GenBank/DDBJ databases">
        <title>Genomes of two closely related lineages of the louse Polyplax serrata with different host specificities.</title>
        <authorList>
            <person name="Martinu J."/>
            <person name="Tarabai H."/>
            <person name="Stefka J."/>
            <person name="Hypsa V."/>
        </authorList>
    </citation>
    <scope>NUCLEOTIDE SEQUENCE [LARGE SCALE GENOMIC DNA]</scope>
    <source>
        <strain evidence="2">HR10_N</strain>
    </source>
</reference>